<dbReference type="Proteomes" id="UP000655443">
    <property type="component" value="Unassembled WGS sequence"/>
</dbReference>
<dbReference type="AlphaFoldDB" id="A0A918YP12"/>
<evidence type="ECO:0000256" key="2">
    <source>
        <dbReference type="SAM" id="SignalP"/>
    </source>
</evidence>
<accession>A0A918YP12</accession>
<name>A0A918YP12_9ACTN</name>
<reference evidence="3" key="2">
    <citation type="submission" date="2020-09" db="EMBL/GenBank/DDBJ databases">
        <authorList>
            <person name="Sun Q."/>
            <person name="Ohkuma M."/>
        </authorList>
    </citation>
    <scope>NUCLEOTIDE SEQUENCE</scope>
    <source>
        <strain evidence="3">JCM 4714</strain>
    </source>
</reference>
<keyword evidence="2" id="KW-0732">Signal</keyword>
<protein>
    <recommendedName>
        <fullName evidence="5">Lipoprotein</fullName>
    </recommendedName>
</protein>
<feature type="chain" id="PRO_5037471413" description="Lipoprotein" evidence="2">
    <location>
        <begin position="30"/>
        <end position="195"/>
    </location>
</feature>
<proteinExistence type="predicted"/>
<evidence type="ECO:0000313" key="3">
    <source>
        <dbReference type="EMBL" id="GHE09634.1"/>
    </source>
</evidence>
<sequence>MPHIMTNMLIRPLAVVLLGAVVISGCSSAPETSGHGGKESPAVTKSPTPPTGSDTTDVWGKGDYEQAMKRLARAVHDPDAELVDEGYPDIMEGLRRTFRTPGKRPYRLDVSCDSPEAGELTLRLRRGKEAQDWTVPCNDHEADRFNIPATDTPFTATIDSPDSRTTGLIHWRLNTIGKDQVEEEECVDDIRGCDK</sequence>
<feature type="region of interest" description="Disordered" evidence="1">
    <location>
        <begin position="28"/>
        <end position="60"/>
    </location>
</feature>
<feature type="signal peptide" evidence="2">
    <location>
        <begin position="1"/>
        <end position="29"/>
    </location>
</feature>
<evidence type="ECO:0008006" key="5">
    <source>
        <dbReference type="Google" id="ProtNLM"/>
    </source>
</evidence>
<reference evidence="3" key="1">
    <citation type="journal article" date="2014" name="Int. J. Syst. Evol. Microbiol.">
        <title>Complete genome sequence of Corynebacterium casei LMG S-19264T (=DSM 44701T), isolated from a smear-ripened cheese.</title>
        <authorList>
            <consortium name="US DOE Joint Genome Institute (JGI-PGF)"/>
            <person name="Walter F."/>
            <person name="Albersmeier A."/>
            <person name="Kalinowski J."/>
            <person name="Ruckert C."/>
        </authorList>
    </citation>
    <scope>NUCLEOTIDE SEQUENCE</scope>
    <source>
        <strain evidence="3">JCM 4714</strain>
    </source>
</reference>
<gene>
    <name evidence="3" type="ORF">GCM10010339_62640</name>
</gene>
<organism evidence="3 4">
    <name type="scientific">Streptomyces alanosinicus</name>
    <dbReference type="NCBI Taxonomy" id="68171"/>
    <lineage>
        <taxon>Bacteria</taxon>
        <taxon>Bacillati</taxon>
        <taxon>Actinomycetota</taxon>
        <taxon>Actinomycetes</taxon>
        <taxon>Kitasatosporales</taxon>
        <taxon>Streptomycetaceae</taxon>
        <taxon>Streptomyces</taxon>
    </lineage>
</organism>
<evidence type="ECO:0000313" key="4">
    <source>
        <dbReference type="Proteomes" id="UP000655443"/>
    </source>
</evidence>
<evidence type="ECO:0000256" key="1">
    <source>
        <dbReference type="SAM" id="MobiDB-lite"/>
    </source>
</evidence>
<dbReference type="EMBL" id="BMVG01000020">
    <property type="protein sequence ID" value="GHE09634.1"/>
    <property type="molecule type" value="Genomic_DNA"/>
</dbReference>
<keyword evidence="4" id="KW-1185">Reference proteome</keyword>
<comment type="caution">
    <text evidence="3">The sequence shown here is derived from an EMBL/GenBank/DDBJ whole genome shotgun (WGS) entry which is preliminary data.</text>
</comment>